<protein>
    <submittedName>
        <fullName evidence="1">Uncharacterized protein</fullName>
    </submittedName>
</protein>
<gene>
    <name evidence="1" type="ORF">KP509_23G028700</name>
</gene>
<evidence type="ECO:0000313" key="2">
    <source>
        <dbReference type="Proteomes" id="UP000825935"/>
    </source>
</evidence>
<sequence>MHIVERVNCLWLSACLTLMGLKYTTYEYEALTGHACG</sequence>
<reference evidence="1 2" key="1">
    <citation type="submission" date="2021-08" db="EMBL/GenBank/DDBJ databases">
        <title>WGS assembly of Ceratopteris richardii.</title>
        <authorList>
            <person name="Marchant D.B."/>
            <person name="Chen G."/>
            <person name="Jenkins J."/>
            <person name="Shu S."/>
            <person name="Leebens-Mack J."/>
            <person name="Grimwood J."/>
            <person name="Schmutz J."/>
            <person name="Soltis P."/>
            <person name="Soltis D."/>
            <person name="Chen Z.-H."/>
        </authorList>
    </citation>
    <scope>NUCLEOTIDE SEQUENCE [LARGE SCALE GENOMIC DNA]</scope>
    <source>
        <strain evidence="1">Whitten #5841</strain>
        <tissue evidence="1">Leaf</tissue>
    </source>
</reference>
<dbReference type="Proteomes" id="UP000825935">
    <property type="component" value="Chromosome 23"/>
</dbReference>
<evidence type="ECO:0000313" key="1">
    <source>
        <dbReference type="EMBL" id="KAH7301475.1"/>
    </source>
</evidence>
<name>A0A8T2S0W0_CERRI</name>
<dbReference type="AlphaFoldDB" id="A0A8T2S0W0"/>
<keyword evidence="2" id="KW-1185">Reference proteome</keyword>
<comment type="caution">
    <text evidence="1">The sequence shown here is derived from an EMBL/GenBank/DDBJ whole genome shotgun (WGS) entry which is preliminary data.</text>
</comment>
<dbReference type="EMBL" id="CM035428">
    <property type="protein sequence ID" value="KAH7301475.1"/>
    <property type="molecule type" value="Genomic_DNA"/>
</dbReference>
<organism evidence="1 2">
    <name type="scientific">Ceratopteris richardii</name>
    <name type="common">Triangle waterfern</name>
    <dbReference type="NCBI Taxonomy" id="49495"/>
    <lineage>
        <taxon>Eukaryota</taxon>
        <taxon>Viridiplantae</taxon>
        <taxon>Streptophyta</taxon>
        <taxon>Embryophyta</taxon>
        <taxon>Tracheophyta</taxon>
        <taxon>Polypodiopsida</taxon>
        <taxon>Polypodiidae</taxon>
        <taxon>Polypodiales</taxon>
        <taxon>Pteridineae</taxon>
        <taxon>Pteridaceae</taxon>
        <taxon>Parkerioideae</taxon>
        <taxon>Ceratopteris</taxon>
    </lineage>
</organism>
<proteinExistence type="predicted"/>
<accession>A0A8T2S0W0</accession>